<organism evidence="1 2">
    <name type="scientific">Enterocloster bolteae</name>
    <dbReference type="NCBI Taxonomy" id="208479"/>
    <lineage>
        <taxon>Bacteria</taxon>
        <taxon>Bacillati</taxon>
        <taxon>Bacillota</taxon>
        <taxon>Clostridia</taxon>
        <taxon>Lachnospirales</taxon>
        <taxon>Lachnospiraceae</taxon>
        <taxon>Enterocloster</taxon>
    </lineage>
</organism>
<evidence type="ECO:0000313" key="1">
    <source>
        <dbReference type="EMBL" id="RHC51799.1"/>
    </source>
</evidence>
<dbReference type="AlphaFoldDB" id="A0A414ANX4"/>
<protein>
    <submittedName>
        <fullName evidence="1">Uncharacterized protein</fullName>
    </submittedName>
</protein>
<reference evidence="1 2" key="1">
    <citation type="submission" date="2018-08" db="EMBL/GenBank/DDBJ databases">
        <title>A genome reference for cultivated species of the human gut microbiota.</title>
        <authorList>
            <person name="Zou Y."/>
            <person name="Xue W."/>
            <person name="Luo G."/>
        </authorList>
    </citation>
    <scope>NUCLEOTIDE SEQUENCE [LARGE SCALE GENOMIC DNA]</scope>
    <source>
        <strain evidence="1 2">AM35-14</strain>
    </source>
</reference>
<evidence type="ECO:0000313" key="2">
    <source>
        <dbReference type="Proteomes" id="UP000283975"/>
    </source>
</evidence>
<proteinExistence type="predicted"/>
<comment type="caution">
    <text evidence="1">The sequence shown here is derived from an EMBL/GenBank/DDBJ whole genome shotgun (WGS) entry which is preliminary data.</text>
</comment>
<name>A0A414ANX4_9FIRM</name>
<gene>
    <name evidence="1" type="ORF">DW839_23345</name>
</gene>
<dbReference type="Proteomes" id="UP000283975">
    <property type="component" value="Unassembled WGS sequence"/>
</dbReference>
<accession>A0A414ANX4</accession>
<sequence>MSKRPPKSTKICVVCGKTFPCFPSDKTVTCGKECSKIHRSRTHMGLSNAWSEESRTKKAAQGKTANLALGTPAAQKSPKSGKFLTNINAKDWHLISPDGKEYKFHCLNYWLRENCEKVFGCAPDSKEFKNVSTGLAGAKRAMLGKNYRCCTYKGWKVIPTEHDIKNSHT</sequence>
<dbReference type="RefSeq" id="WP_118024427.1">
    <property type="nucleotide sequence ID" value="NZ_JAUUNS010000185.1"/>
</dbReference>
<dbReference type="EMBL" id="QSHZ01000031">
    <property type="protein sequence ID" value="RHC51799.1"/>
    <property type="molecule type" value="Genomic_DNA"/>
</dbReference>